<comment type="catalytic activity">
    <reaction evidence="13">
        <text>L-threonyl-[protein] + ATP = O-phospho-L-threonyl-[protein] + ADP + H(+)</text>
        <dbReference type="Rhea" id="RHEA:46608"/>
        <dbReference type="Rhea" id="RHEA-COMP:11060"/>
        <dbReference type="Rhea" id="RHEA-COMP:11605"/>
        <dbReference type="ChEBI" id="CHEBI:15378"/>
        <dbReference type="ChEBI" id="CHEBI:30013"/>
        <dbReference type="ChEBI" id="CHEBI:30616"/>
        <dbReference type="ChEBI" id="CHEBI:61977"/>
        <dbReference type="ChEBI" id="CHEBI:456216"/>
        <dbReference type="EC" id="2.7.11.1"/>
    </reaction>
</comment>
<dbReference type="Pfam" id="PF00560">
    <property type="entry name" value="LRR_1"/>
    <property type="match status" value="4"/>
</dbReference>
<protein>
    <recommendedName>
        <fullName evidence="2">non-specific serine/threonine protein kinase</fullName>
        <ecNumber evidence="2">2.7.11.1</ecNumber>
    </recommendedName>
</protein>
<dbReference type="OrthoDB" id="4062651at2759"/>
<feature type="binding site" evidence="15">
    <location>
        <position position="391"/>
    </location>
    <ligand>
        <name>ATP</name>
        <dbReference type="ChEBI" id="CHEBI:30616"/>
    </ligand>
</feature>
<keyword evidence="9" id="KW-0418">Kinase</keyword>
<dbReference type="InterPro" id="IPR003591">
    <property type="entry name" value="Leu-rich_rpt_typical-subtyp"/>
</dbReference>
<evidence type="ECO:0000256" key="12">
    <source>
        <dbReference type="ARBA" id="ARBA00023136"/>
    </source>
</evidence>
<organism evidence="17 18">
    <name type="scientific">Zizania palustris</name>
    <name type="common">Northern wild rice</name>
    <dbReference type="NCBI Taxonomy" id="103762"/>
    <lineage>
        <taxon>Eukaryota</taxon>
        <taxon>Viridiplantae</taxon>
        <taxon>Streptophyta</taxon>
        <taxon>Embryophyta</taxon>
        <taxon>Tracheophyta</taxon>
        <taxon>Spermatophyta</taxon>
        <taxon>Magnoliopsida</taxon>
        <taxon>Liliopsida</taxon>
        <taxon>Poales</taxon>
        <taxon>Poaceae</taxon>
        <taxon>BOP clade</taxon>
        <taxon>Oryzoideae</taxon>
        <taxon>Oryzeae</taxon>
        <taxon>Zizaniinae</taxon>
        <taxon>Zizania</taxon>
    </lineage>
</organism>
<evidence type="ECO:0000259" key="16">
    <source>
        <dbReference type="PROSITE" id="PS50011"/>
    </source>
</evidence>
<name>A0A8J5TB81_ZIZPA</name>
<reference evidence="17" key="2">
    <citation type="submission" date="2021-02" db="EMBL/GenBank/DDBJ databases">
        <authorList>
            <person name="Kimball J.A."/>
            <person name="Haas M.W."/>
            <person name="Macchietto M."/>
            <person name="Kono T."/>
            <person name="Duquette J."/>
            <person name="Shao M."/>
        </authorList>
    </citation>
    <scope>NUCLEOTIDE SEQUENCE</scope>
    <source>
        <tissue evidence="17">Fresh leaf tissue</tissue>
    </source>
</reference>
<dbReference type="SMART" id="SM00369">
    <property type="entry name" value="LRR_TYP"/>
    <property type="match status" value="3"/>
</dbReference>
<sequence length="565" mass="61449">MLEWIDFESNYLAGAIPSQVFNRLPRLQYLYLSYNNLSSPAGNTDLDPFFRSLRNCTCLQEVELAGNNLGGKLPAFVGELSLGFRQIHLEDNAITGSIPPNISGLVNLTYLNFSNNLLNGSIPPEISWMRRLERMYLSNNLLTSEIPWSFGKMPHLGLIDLSGNRLTGTIPDTFSSLTQIPLYVVALSSLKLYLNLSNNHLEGPLPLELSKMDMTLALDLSENRLTGTIPMQLGSCVALEYLNLSVNALWGAPPASVAALPFLQVMDGSRNQLTGALPESLQVSTLLRDAQFSYNNLSGVVPRASVLVNLLVAAFRGNPGLCGYIPEQSGRGCSRCDLSTLKTRRREHPRIFCRELSQATGGFVQSSLIGAGRFGHVYEGTLRDDARVAMKVIDPKGSGEVSGSFKRECEVLRRTRHKNLVRVITTCSTASFNVLVLLLMPHGSLEDHLYPSHSGKKARSPATTGARLDFGRLMSIVCDVAEGLAYLHHYASVRIVHCDLKLSNVLLDEAMRIVISEFGIACFIAGAGAGAGVGEASSTSDDESIPCNFITRLLHGSVGYIAPGT</sequence>
<evidence type="ECO:0000256" key="14">
    <source>
        <dbReference type="ARBA" id="ARBA00048679"/>
    </source>
</evidence>
<dbReference type="InterPro" id="IPR008271">
    <property type="entry name" value="Ser/Thr_kinase_AS"/>
</dbReference>
<evidence type="ECO:0000256" key="4">
    <source>
        <dbReference type="ARBA" id="ARBA00022614"/>
    </source>
</evidence>
<dbReference type="InterPro" id="IPR000719">
    <property type="entry name" value="Prot_kinase_dom"/>
</dbReference>
<keyword evidence="8 15" id="KW-0547">Nucleotide-binding</keyword>
<dbReference type="PROSITE" id="PS51450">
    <property type="entry name" value="LRR"/>
    <property type="match status" value="1"/>
</dbReference>
<dbReference type="AlphaFoldDB" id="A0A8J5TB81"/>
<reference evidence="17" key="1">
    <citation type="journal article" date="2021" name="bioRxiv">
        <title>Whole Genome Assembly and Annotation of Northern Wild Rice, Zizania palustris L., Supports a Whole Genome Duplication in the Zizania Genus.</title>
        <authorList>
            <person name="Haas M."/>
            <person name="Kono T."/>
            <person name="Macchietto M."/>
            <person name="Millas R."/>
            <person name="McGilp L."/>
            <person name="Shao M."/>
            <person name="Duquette J."/>
            <person name="Hirsch C.N."/>
            <person name="Kimball J."/>
        </authorList>
    </citation>
    <scope>NUCLEOTIDE SEQUENCE</scope>
    <source>
        <tissue evidence="17">Fresh leaf tissue</tissue>
    </source>
</reference>
<evidence type="ECO:0000256" key="8">
    <source>
        <dbReference type="ARBA" id="ARBA00022741"/>
    </source>
</evidence>
<keyword evidence="11" id="KW-1133">Transmembrane helix</keyword>
<dbReference type="InterPro" id="IPR051809">
    <property type="entry name" value="Plant_receptor-like_S/T_kinase"/>
</dbReference>
<dbReference type="PROSITE" id="PS00108">
    <property type="entry name" value="PROTEIN_KINASE_ST"/>
    <property type="match status" value="1"/>
</dbReference>
<dbReference type="Pfam" id="PF13855">
    <property type="entry name" value="LRR_8"/>
    <property type="match status" value="1"/>
</dbReference>
<evidence type="ECO:0000256" key="6">
    <source>
        <dbReference type="ARBA" id="ARBA00022692"/>
    </source>
</evidence>
<evidence type="ECO:0000256" key="7">
    <source>
        <dbReference type="ARBA" id="ARBA00022737"/>
    </source>
</evidence>
<gene>
    <name evidence="17" type="ORF">GUJ93_ZPchr0006g45214</name>
</gene>
<dbReference type="Pfam" id="PF07714">
    <property type="entry name" value="PK_Tyr_Ser-Thr"/>
    <property type="match status" value="1"/>
</dbReference>
<evidence type="ECO:0000256" key="11">
    <source>
        <dbReference type="ARBA" id="ARBA00022989"/>
    </source>
</evidence>
<keyword evidence="3" id="KW-0723">Serine/threonine-protein kinase</keyword>
<evidence type="ECO:0000256" key="2">
    <source>
        <dbReference type="ARBA" id="ARBA00012513"/>
    </source>
</evidence>
<feature type="domain" description="Protein kinase" evidence="16">
    <location>
        <begin position="363"/>
        <end position="565"/>
    </location>
</feature>
<dbReference type="GO" id="GO:0004674">
    <property type="term" value="F:protein serine/threonine kinase activity"/>
    <property type="evidence" value="ECO:0007669"/>
    <property type="project" value="UniProtKB-KW"/>
</dbReference>
<evidence type="ECO:0000256" key="15">
    <source>
        <dbReference type="PROSITE-ProRule" id="PRU10141"/>
    </source>
</evidence>
<dbReference type="InterPro" id="IPR001611">
    <property type="entry name" value="Leu-rich_rpt"/>
</dbReference>
<dbReference type="SMART" id="SM00220">
    <property type="entry name" value="S_TKc"/>
    <property type="match status" value="1"/>
</dbReference>
<keyword evidence="6" id="KW-0812">Transmembrane</keyword>
<keyword evidence="4" id="KW-0433">Leucine-rich repeat</keyword>
<dbReference type="FunFam" id="3.80.10.10:FF:000095">
    <property type="entry name" value="LRR receptor-like serine/threonine-protein kinase GSO1"/>
    <property type="match status" value="1"/>
</dbReference>
<dbReference type="InterPro" id="IPR017441">
    <property type="entry name" value="Protein_kinase_ATP_BS"/>
</dbReference>
<dbReference type="PANTHER" id="PTHR27008:SF417">
    <property type="entry name" value="PROTEIN KINASE DOMAIN-CONTAINING PROTEIN"/>
    <property type="match status" value="1"/>
</dbReference>
<evidence type="ECO:0000256" key="5">
    <source>
        <dbReference type="ARBA" id="ARBA00022679"/>
    </source>
</evidence>
<evidence type="ECO:0000313" key="18">
    <source>
        <dbReference type="Proteomes" id="UP000729402"/>
    </source>
</evidence>
<dbReference type="PROSITE" id="PS00107">
    <property type="entry name" value="PROTEIN_KINASE_ATP"/>
    <property type="match status" value="1"/>
</dbReference>
<keyword evidence="5" id="KW-0808">Transferase</keyword>
<dbReference type="InterPro" id="IPR001245">
    <property type="entry name" value="Ser-Thr/Tyr_kinase_cat_dom"/>
</dbReference>
<comment type="catalytic activity">
    <reaction evidence="14">
        <text>L-seryl-[protein] + ATP = O-phospho-L-seryl-[protein] + ADP + H(+)</text>
        <dbReference type="Rhea" id="RHEA:17989"/>
        <dbReference type="Rhea" id="RHEA-COMP:9863"/>
        <dbReference type="Rhea" id="RHEA-COMP:11604"/>
        <dbReference type="ChEBI" id="CHEBI:15378"/>
        <dbReference type="ChEBI" id="CHEBI:29999"/>
        <dbReference type="ChEBI" id="CHEBI:30616"/>
        <dbReference type="ChEBI" id="CHEBI:83421"/>
        <dbReference type="ChEBI" id="CHEBI:456216"/>
        <dbReference type="EC" id="2.7.11.1"/>
    </reaction>
</comment>
<keyword evidence="7" id="KW-0677">Repeat</keyword>
<dbReference type="PROSITE" id="PS50011">
    <property type="entry name" value="PROTEIN_KINASE_DOM"/>
    <property type="match status" value="1"/>
</dbReference>
<comment type="caution">
    <text evidence="17">The sequence shown here is derived from an EMBL/GenBank/DDBJ whole genome shotgun (WGS) entry which is preliminary data.</text>
</comment>
<proteinExistence type="predicted"/>
<evidence type="ECO:0000256" key="10">
    <source>
        <dbReference type="ARBA" id="ARBA00022840"/>
    </source>
</evidence>
<dbReference type="GO" id="GO:0016020">
    <property type="term" value="C:membrane"/>
    <property type="evidence" value="ECO:0007669"/>
    <property type="project" value="UniProtKB-SubCell"/>
</dbReference>
<dbReference type="Proteomes" id="UP000729402">
    <property type="component" value="Unassembled WGS sequence"/>
</dbReference>
<evidence type="ECO:0000256" key="1">
    <source>
        <dbReference type="ARBA" id="ARBA00004167"/>
    </source>
</evidence>
<dbReference type="EC" id="2.7.11.1" evidence="2"/>
<keyword evidence="12" id="KW-0472">Membrane</keyword>
<evidence type="ECO:0000256" key="9">
    <source>
        <dbReference type="ARBA" id="ARBA00022777"/>
    </source>
</evidence>
<comment type="subcellular location">
    <subcellularLocation>
        <location evidence="1">Membrane</location>
        <topology evidence="1">Single-pass membrane protein</topology>
    </subcellularLocation>
</comment>
<dbReference type="GO" id="GO:0005524">
    <property type="term" value="F:ATP binding"/>
    <property type="evidence" value="ECO:0007669"/>
    <property type="project" value="UniProtKB-UniRule"/>
</dbReference>
<dbReference type="EMBL" id="JAAALK010000283">
    <property type="protein sequence ID" value="KAG8077123.1"/>
    <property type="molecule type" value="Genomic_DNA"/>
</dbReference>
<keyword evidence="18" id="KW-1185">Reference proteome</keyword>
<evidence type="ECO:0000256" key="3">
    <source>
        <dbReference type="ARBA" id="ARBA00022527"/>
    </source>
</evidence>
<evidence type="ECO:0000313" key="17">
    <source>
        <dbReference type="EMBL" id="KAG8077123.1"/>
    </source>
</evidence>
<keyword evidence="10 15" id="KW-0067">ATP-binding</keyword>
<dbReference type="PANTHER" id="PTHR27008">
    <property type="entry name" value="OS04G0122200 PROTEIN"/>
    <property type="match status" value="1"/>
</dbReference>
<evidence type="ECO:0000256" key="13">
    <source>
        <dbReference type="ARBA" id="ARBA00047899"/>
    </source>
</evidence>
<accession>A0A8J5TB81</accession>